<organism evidence="1 2">
    <name type="scientific">Jatropha curcas</name>
    <name type="common">Barbados nut</name>
    <dbReference type="NCBI Taxonomy" id="180498"/>
    <lineage>
        <taxon>Eukaryota</taxon>
        <taxon>Viridiplantae</taxon>
        <taxon>Streptophyta</taxon>
        <taxon>Embryophyta</taxon>
        <taxon>Tracheophyta</taxon>
        <taxon>Spermatophyta</taxon>
        <taxon>Magnoliopsida</taxon>
        <taxon>eudicotyledons</taxon>
        <taxon>Gunneridae</taxon>
        <taxon>Pentapetalae</taxon>
        <taxon>rosids</taxon>
        <taxon>fabids</taxon>
        <taxon>Malpighiales</taxon>
        <taxon>Euphorbiaceae</taxon>
        <taxon>Crotonoideae</taxon>
        <taxon>Jatropheae</taxon>
        <taxon>Jatropha</taxon>
    </lineage>
</organism>
<protein>
    <submittedName>
        <fullName evidence="1">Uncharacterized protein</fullName>
    </submittedName>
</protein>
<dbReference type="Proteomes" id="UP000027138">
    <property type="component" value="Unassembled WGS sequence"/>
</dbReference>
<evidence type="ECO:0000313" key="2">
    <source>
        <dbReference type="Proteomes" id="UP000027138"/>
    </source>
</evidence>
<sequence>MGKDTNWSLLSRLKTAVKKVKILLNLDINRWRLVASFIGASSPTKKNHRLSFNERPGLRACTNDDDAESEYSFFSPSSSSKGLYRTISYPSDQDDIDNRAELFIENFRRQLQIERQISLELKYLQGNSNSFKLRSP</sequence>
<proteinExistence type="predicted"/>
<name>A0A067KN30_JATCU</name>
<dbReference type="Pfam" id="PF05553">
    <property type="entry name" value="DUF761"/>
    <property type="match status" value="1"/>
</dbReference>
<dbReference type="OrthoDB" id="1682876at2759"/>
<evidence type="ECO:0000313" key="1">
    <source>
        <dbReference type="EMBL" id="KDP36408.1"/>
    </source>
</evidence>
<dbReference type="KEGG" id="jcu:105635597"/>
<gene>
    <name evidence="1" type="ORF">JCGZ_08677</name>
</gene>
<dbReference type="AlphaFoldDB" id="A0A067KN30"/>
<reference evidence="1 2" key="1">
    <citation type="journal article" date="2014" name="PLoS ONE">
        <title>Global Analysis of Gene Expression Profiles in Physic Nut (Jatropha curcas L.) Seedlings Exposed to Salt Stress.</title>
        <authorList>
            <person name="Zhang L."/>
            <person name="Zhang C."/>
            <person name="Wu P."/>
            <person name="Chen Y."/>
            <person name="Li M."/>
            <person name="Jiang H."/>
            <person name="Wu G."/>
        </authorList>
    </citation>
    <scope>NUCLEOTIDE SEQUENCE [LARGE SCALE GENOMIC DNA]</scope>
    <source>
        <strain evidence="2">cv. GZQX0401</strain>
        <tissue evidence="1">Young leaves</tissue>
    </source>
</reference>
<keyword evidence="2" id="KW-1185">Reference proteome</keyword>
<accession>A0A067KN30</accession>
<dbReference type="InterPro" id="IPR008480">
    <property type="entry name" value="DUF761_pln"/>
</dbReference>
<dbReference type="EMBL" id="KK914437">
    <property type="protein sequence ID" value="KDP36408.1"/>
    <property type="molecule type" value="Genomic_DNA"/>
</dbReference>